<dbReference type="InterPro" id="IPR022448">
    <property type="entry name" value="Quinoprotein_dehydrogenase"/>
</dbReference>
<dbReference type="InterPro" id="IPR001638">
    <property type="entry name" value="Solute-binding_3/MltF_N"/>
</dbReference>
<accession>B8ES74</accession>
<dbReference type="KEGG" id="msl:Msil_3386"/>
<evidence type="ECO:0000259" key="3">
    <source>
        <dbReference type="SMART" id="SM00062"/>
    </source>
</evidence>
<dbReference type="SMART" id="SM00062">
    <property type="entry name" value="PBPb"/>
    <property type="match status" value="1"/>
</dbReference>
<keyword evidence="5" id="KW-1185">Reference proteome</keyword>
<dbReference type="PANTHER" id="PTHR35936:SF17">
    <property type="entry name" value="ARGININE-BINDING EXTRACELLULAR PROTEIN ARTP"/>
    <property type="match status" value="1"/>
</dbReference>
<keyword evidence="1 2" id="KW-0732">Signal</keyword>
<evidence type="ECO:0000256" key="2">
    <source>
        <dbReference type="SAM" id="SignalP"/>
    </source>
</evidence>
<dbReference type="PANTHER" id="PTHR35936">
    <property type="entry name" value="MEMBRANE-BOUND LYTIC MUREIN TRANSGLYCOSYLASE F"/>
    <property type="match status" value="1"/>
</dbReference>
<dbReference type="eggNOG" id="COG0834">
    <property type="taxonomic scope" value="Bacteria"/>
</dbReference>
<protein>
    <submittedName>
        <fullName evidence="4">Extracellular solute-binding protein family 3</fullName>
    </submittedName>
</protein>
<feature type="signal peptide" evidence="2">
    <location>
        <begin position="1"/>
        <end position="24"/>
    </location>
</feature>
<dbReference type="AlphaFoldDB" id="B8ES74"/>
<evidence type="ECO:0000313" key="4">
    <source>
        <dbReference type="EMBL" id="ACK52289.1"/>
    </source>
</evidence>
<organism evidence="4 5">
    <name type="scientific">Methylocella silvestris (strain DSM 15510 / CIP 108128 / LMG 27833 / NCIMB 13906 / BL2)</name>
    <dbReference type="NCBI Taxonomy" id="395965"/>
    <lineage>
        <taxon>Bacteria</taxon>
        <taxon>Pseudomonadati</taxon>
        <taxon>Pseudomonadota</taxon>
        <taxon>Alphaproteobacteria</taxon>
        <taxon>Hyphomicrobiales</taxon>
        <taxon>Beijerinckiaceae</taxon>
        <taxon>Methylocella</taxon>
    </lineage>
</organism>
<proteinExistence type="predicted"/>
<reference evidence="4 5" key="1">
    <citation type="journal article" date="2010" name="J. Bacteriol.">
        <title>Complete genome sequence of the aerobic facultative methanotroph Methylocella silvestris BL2.</title>
        <authorList>
            <person name="Chen Y."/>
            <person name="Crombie A."/>
            <person name="Rahman M.T."/>
            <person name="Dedysh S.N."/>
            <person name="Liesack W."/>
            <person name="Stott M.B."/>
            <person name="Alam M."/>
            <person name="Theisen A.R."/>
            <person name="Murrell J.C."/>
            <person name="Dunfield P.F."/>
        </authorList>
    </citation>
    <scope>NUCLEOTIDE SEQUENCE [LARGE SCALE GENOMIC DNA]</scope>
    <source>
        <strain evidence="5">DSM 15510 / CIP 108128 / LMG 27833 / NCIMB 13906 / BL2</strain>
    </source>
</reference>
<dbReference type="SUPFAM" id="SSF53850">
    <property type="entry name" value="Periplasmic binding protein-like II"/>
    <property type="match status" value="1"/>
</dbReference>
<evidence type="ECO:0000313" key="5">
    <source>
        <dbReference type="Proteomes" id="UP000002257"/>
    </source>
</evidence>
<dbReference type="NCBIfam" id="TIGR03871">
    <property type="entry name" value="ABC_peri_MoxJ_2"/>
    <property type="match status" value="1"/>
</dbReference>
<dbReference type="EMBL" id="CP001280">
    <property type="protein sequence ID" value="ACK52289.1"/>
    <property type="molecule type" value="Genomic_DNA"/>
</dbReference>
<name>B8ES74_METSB</name>
<feature type="chain" id="PRO_5002868535" evidence="2">
    <location>
        <begin position="25"/>
        <end position="272"/>
    </location>
</feature>
<gene>
    <name evidence="4" type="ordered locus">Msil_3386</name>
</gene>
<sequence>MSSRFLRACMAGAALAAAPLSLQALELRVCADPNNLPFSDRSEAGFENKIAEVIASDIGAKLSYFWLAQRRGFLRKTLNAHVCDVVIGIPVDMHMLRTTKPYYRSGYVFVQPGDAPRVTGFDDPKLARLEIGVQLVGNDGVNTPPAHELADRGIVANVRGYMVYGDYGQPAPLRGIIDGLLSGQTDVAIMWGPEAGWFASQQDAPLRLTPVGAGAKLPMAFDIGMGVRKEDPKLAADLEAAIDRRRSEIEAILADYHVPLLPIPAQKAEAAP</sequence>
<evidence type="ECO:0000256" key="1">
    <source>
        <dbReference type="ARBA" id="ARBA00022729"/>
    </source>
</evidence>
<dbReference type="RefSeq" id="WP_012592358.1">
    <property type="nucleotide sequence ID" value="NC_011666.1"/>
</dbReference>
<dbReference type="OrthoDB" id="176845at2"/>
<dbReference type="STRING" id="395965.Msil_3386"/>
<dbReference type="HOGENOM" id="CLU_056715_0_0_5"/>
<dbReference type="Proteomes" id="UP000002257">
    <property type="component" value="Chromosome"/>
</dbReference>
<feature type="domain" description="Solute-binding protein family 3/N-terminal" evidence="3">
    <location>
        <begin position="26"/>
        <end position="255"/>
    </location>
</feature>
<dbReference type="Gene3D" id="3.40.190.10">
    <property type="entry name" value="Periplasmic binding protein-like II"/>
    <property type="match status" value="2"/>
</dbReference>